<dbReference type="AlphaFoldDB" id="A0A821ZYY7"/>
<reference evidence="1" key="1">
    <citation type="submission" date="2021-02" db="EMBL/GenBank/DDBJ databases">
        <authorList>
            <person name="Nowell W R."/>
        </authorList>
    </citation>
    <scope>NUCLEOTIDE SEQUENCE</scope>
</reference>
<sequence length="74" mass="8853">MAELINKASFLMTEDEYEIVLDVCNDFLQWTQTSSEIKQEYNFIPLQLKSNRFEQMSKNIDRLCQLLLQTRSKM</sequence>
<proteinExistence type="predicted"/>
<evidence type="ECO:0000313" key="2">
    <source>
        <dbReference type="Proteomes" id="UP000663873"/>
    </source>
</evidence>
<keyword evidence="2" id="KW-1185">Reference proteome</keyword>
<name>A0A821ZYY7_9BILA</name>
<feature type="non-terminal residue" evidence="1">
    <location>
        <position position="74"/>
    </location>
</feature>
<dbReference type="Proteomes" id="UP000663873">
    <property type="component" value="Unassembled WGS sequence"/>
</dbReference>
<accession>A0A821ZYY7</accession>
<comment type="caution">
    <text evidence="1">The sequence shown here is derived from an EMBL/GenBank/DDBJ whole genome shotgun (WGS) entry which is preliminary data.</text>
</comment>
<gene>
    <name evidence="1" type="ORF">UJA718_LOCUS49754</name>
</gene>
<evidence type="ECO:0000313" key="1">
    <source>
        <dbReference type="EMBL" id="CAF4989682.1"/>
    </source>
</evidence>
<organism evidence="1 2">
    <name type="scientific">Rotaria socialis</name>
    <dbReference type="NCBI Taxonomy" id="392032"/>
    <lineage>
        <taxon>Eukaryota</taxon>
        <taxon>Metazoa</taxon>
        <taxon>Spiralia</taxon>
        <taxon>Gnathifera</taxon>
        <taxon>Rotifera</taxon>
        <taxon>Eurotatoria</taxon>
        <taxon>Bdelloidea</taxon>
        <taxon>Philodinida</taxon>
        <taxon>Philodinidae</taxon>
        <taxon>Rotaria</taxon>
    </lineage>
</organism>
<protein>
    <submittedName>
        <fullName evidence="1">Uncharacterized protein</fullName>
    </submittedName>
</protein>
<dbReference type="EMBL" id="CAJOBP010106140">
    <property type="protein sequence ID" value="CAF4989682.1"/>
    <property type="molecule type" value="Genomic_DNA"/>
</dbReference>